<dbReference type="Proteomes" id="UP000647416">
    <property type="component" value="Unassembled WGS sequence"/>
</dbReference>
<evidence type="ECO:0008006" key="4">
    <source>
        <dbReference type="Google" id="ProtNLM"/>
    </source>
</evidence>
<dbReference type="AlphaFoldDB" id="A0A926F9G8"/>
<keyword evidence="1" id="KW-1133">Transmembrane helix</keyword>
<protein>
    <recommendedName>
        <fullName evidence="4">TrbL/VirB6 plasmid conjugal transfer protein</fullName>
    </recommendedName>
</protein>
<evidence type="ECO:0000313" key="2">
    <source>
        <dbReference type="EMBL" id="MBC8596753.1"/>
    </source>
</evidence>
<dbReference type="EMBL" id="JACRTE010000008">
    <property type="protein sequence ID" value="MBC8596753.1"/>
    <property type="molecule type" value="Genomic_DNA"/>
</dbReference>
<feature type="transmembrane region" description="Helical" evidence="1">
    <location>
        <begin position="102"/>
        <end position="124"/>
    </location>
</feature>
<organism evidence="2 3">
    <name type="scientific">Qingrenia yutianensis</name>
    <dbReference type="NCBI Taxonomy" id="2763676"/>
    <lineage>
        <taxon>Bacteria</taxon>
        <taxon>Bacillati</taxon>
        <taxon>Bacillota</taxon>
        <taxon>Clostridia</taxon>
        <taxon>Eubacteriales</taxon>
        <taxon>Oscillospiraceae</taxon>
        <taxon>Qingrenia</taxon>
    </lineage>
</organism>
<sequence length="289" mass="31655">MDSIFEKITKAINDFLMSVIESSLSTMFNDVNEKVGTIAAEVGKTPQQWNASVFSIIQTLSENVILPIAGLIITFILCYELITMITEKNNMHDIDTFMFFKFLFKACAAVVIATHTFDIIMGVFDLAQYVVRQSSGVIGSNTSVDISSAITDIHSTLEAMSTGELVLLMLESSLISLCMKILSVCITVVIFGRMIEIYLYSSVGAIPFATMTNREWGQMGNNYLRGLVALGFQGFFIMVCVGIYAALVNSLTFTSDIQATLLSVAAYTVVLCFTLFKTGGISKSIFNAH</sequence>
<keyword evidence="1" id="KW-0812">Transmembrane</keyword>
<evidence type="ECO:0000256" key="1">
    <source>
        <dbReference type="SAM" id="Phobius"/>
    </source>
</evidence>
<reference evidence="2" key="1">
    <citation type="submission" date="2020-08" db="EMBL/GenBank/DDBJ databases">
        <title>Genome public.</title>
        <authorList>
            <person name="Liu C."/>
            <person name="Sun Q."/>
        </authorList>
    </citation>
    <scope>NUCLEOTIDE SEQUENCE</scope>
    <source>
        <strain evidence="2">NSJ-50</strain>
    </source>
</reference>
<dbReference type="Pfam" id="PF19478">
    <property type="entry name" value="TrbL_2"/>
    <property type="match status" value="1"/>
</dbReference>
<accession>A0A926F9G8</accession>
<gene>
    <name evidence="2" type="ORF">H8706_07695</name>
</gene>
<dbReference type="InterPro" id="IPR045798">
    <property type="entry name" value="TrbL_Firmicutes"/>
</dbReference>
<keyword evidence="1" id="KW-0472">Membrane</keyword>
<keyword evidence="3" id="KW-1185">Reference proteome</keyword>
<feature type="transmembrane region" description="Helical" evidence="1">
    <location>
        <begin position="257"/>
        <end position="276"/>
    </location>
</feature>
<dbReference type="RefSeq" id="WP_262432152.1">
    <property type="nucleotide sequence ID" value="NZ_JACRTE010000008.1"/>
</dbReference>
<proteinExistence type="predicted"/>
<comment type="caution">
    <text evidence="2">The sequence shown here is derived from an EMBL/GenBank/DDBJ whole genome shotgun (WGS) entry which is preliminary data.</text>
</comment>
<feature type="transmembrane region" description="Helical" evidence="1">
    <location>
        <begin position="223"/>
        <end position="245"/>
    </location>
</feature>
<feature type="transmembrane region" description="Helical" evidence="1">
    <location>
        <begin position="64"/>
        <end position="82"/>
    </location>
</feature>
<name>A0A926F9G8_9FIRM</name>
<evidence type="ECO:0000313" key="3">
    <source>
        <dbReference type="Proteomes" id="UP000647416"/>
    </source>
</evidence>